<dbReference type="EMBL" id="SDKK01000014">
    <property type="protein sequence ID" value="TYC55120.1"/>
    <property type="molecule type" value="Genomic_DNA"/>
</dbReference>
<dbReference type="AlphaFoldDB" id="A0A6C2CLB3"/>
<reference evidence="1 2" key="1">
    <citation type="submission" date="2019-01" db="EMBL/GenBank/DDBJ databases">
        <title>Zoogloea oleivorans genome sequencing and assembly.</title>
        <authorList>
            <person name="Tancsics A."/>
            <person name="Farkas M."/>
            <person name="Kriszt B."/>
            <person name="Maroti G."/>
            <person name="Horvath B."/>
        </authorList>
    </citation>
    <scope>NUCLEOTIDE SEQUENCE [LARGE SCALE GENOMIC DNA]</scope>
    <source>
        <strain evidence="1 2">Buc</strain>
    </source>
</reference>
<name>A0A6C2CLB3_9RHOO</name>
<protein>
    <submittedName>
        <fullName evidence="1">Uncharacterized protein</fullName>
    </submittedName>
</protein>
<sequence>MNQNLVSIEFSPATLVKLDDAIGVIEEVFASFVQLSAEQVRKLNKMGSMSEHFCRQTLAVLEQNQGILPPDFDLGEVQRDMLAFETLRPRMRRIRDFAAKGDDTEMALGSDVFTAALEGYSLMKLFSKSESLEDLRDAMAVLRPGRKKAKTQAAE</sequence>
<evidence type="ECO:0000313" key="1">
    <source>
        <dbReference type="EMBL" id="TYC55120.1"/>
    </source>
</evidence>
<organism evidence="1 2">
    <name type="scientific">Zoogloea oleivorans</name>
    <dbReference type="NCBI Taxonomy" id="1552750"/>
    <lineage>
        <taxon>Bacteria</taxon>
        <taxon>Pseudomonadati</taxon>
        <taxon>Pseudomonadota</taxon>
        <taxon>Betaproteobacteria</taxon>
        <taxon>Rhodocyclales</taxon>
        <taxon>Zoogloeaceae</taxon>
        <taxon>Zoogloea</taxon>
    </lineage>
</organism>
<dbReference type="RefSeq" id="WP_148579980.1">
    <property type="nucleotide sequence ID" value="NZ_SDKK01000014.1"/>
</dbReference>
<accession>A0A6C2CLB3</accession>
<dbReference type="OrthoDB" id="8927965at2"/>
<evidence type="ECO:0000313" key="2">
    <source>
        <dbReference type="Proteomes" id="UP000389128"/>
    </source>
</evidence>
<dbReference type="Proteomes" id="UP000389128">
    <property type="component" value="Unassembled WGS sequence"/>
</dbReference>
<comment type="caution">
    <text evidence="1">The sequence shown here is derived from an EMBL/GenBank/DDBJ whole genome shotgun (WGS) entry which is preliminary data.</text>
</comment>
<proteinExistence type="predicted"/>
<gene>
    <name evidence="1" type="ORF">ETQ85_15500</name>
</gene>
<keyword evidence="2" id="KW-1185">Reference proteome</keyword>